<proteinExistence type="predicted"/>
<dbReference type="Gene3D" id="2.40.360.10">
    <property type="entry name" value="YmcC-like"/>
    <property type="match status" value="1"/>
</dbReference>
<name>A0A2R8ARR1_9RHOB</name>
<sequence>MLGHYLTKPLRAAGLALCAVAGLTACGSDTQEIELSKATAGFFKQATGKVTSKASGGKSGAKAATEQPAAPADPNVLVAKALSATKGPIAIVVRLDTNAVLAMNPVGRNGDHVTWGSAPGQGITYQRGVMSNTRGLGEDLMSSRIDAAVAAITSRSDADYTRKHYYLGDLGQTTELSLNCSLRRAGTEKVAVGEINANAVILKESCRKDEISFTNIYWVDGAGRVLKSSQWVGQRIGSLAIQNLRL</sequence>
<feature type="chain" id="PRO_5015312199" description="Group 4 capsule polysaccharide lipoprotein gfcB, YjbF" evidence="2">
    <location>
        <begin position="22"/>
        <end position="246"/>
    </location>
</feature>
<evidence type="ECO:0000313" key="3">
    <source>
        <dbReference type="EMBL" id="SPF78715.1"/>
    </source>
</evidence>
<dbReference type="EMBL" id="OMOI01000002">
    <property type="protein sequence ID" value="SPF78715.1"/>
    <property type="molecule type" value="Genomic_DNA"/>
</dbReference>
<dbReference type="Pfam" id="PF11102">
    <property type="entry name" value="YjbF"/>
    <property type="match status" value="1"/>
</dbReference>
<dbReference type="RefSeq" id="WP_181363772.1">
    <property type="nucleotide sequence ID" value="NZ_OMOI01000002.1"/>
</dbReference>
<reference evidence="3 4" key="1">
    <citation type="submission" date="2018-03" db="EMBL/GenBank/DDBJ databases">
        <authorList>
            <person name="Keele B.F."/>
        </authorList>
    </citation>
    <scope>NUCLEOTIDE SEQUENCE [LARGE SCALE GENOMIC DNA]</scope>
    <source>
        <strain evidence="3 4">CECT 8811</strain>
    </source>
</reference>
<feature type="signal peptide" evidence="2">
    <location>
        <begin position="1"/>
        <end position="21"/>
    </location>
</feature>
<dbReference type="AlphaFoldDB" id="A0A2R8ARR1"/>
<dbReference type="SUPFAM" id="SSF159270">
    <property type="entry name" value="YmcC-like"/>
    <property type="match status" value="1"/>
</dbReference>
<evidence type="ECO:0000256" key="2">
    <source>
        <dbReference type="SAM" id="SignalP"/>
    </source>
</evidence>
<dbReference type="InterPro" id="IPR023373">
    <property type="entry name" value="YmcC_sf"/>
</dbReference>
<evidence type="ECO:0000313" key="4">
    <source>
        <dbReference type="Proteomes" id="UP000244911"/>
    </source>
</evidence>
<evidence type="ECO:0008006" key="5">
    <source>
        <dbReference type="Google" id="ProtNLM"/>
    </source>
</evidence>
<gene>
    <name evidence="3" type="ORF">ALP8811_02645</name>
</gene>
<organism evidence="3 4">
    <name type="scientific">Aliiroseovarius pelagivivens</name>
    <dbReference type="NCBI Taxonomy" id="1639690"/>
    <lineage>
        <taxon>Bacteria</taxon>
        <taxon>Pseudomonadati</taxon>
        <taxon>Pseudomonadota</taxon>
        <taxon>Alphaproteobacteria</taxon>
        <taxon>Rhodobacterales</taxon>
        <taxon>Paracoccaceae</taxon>
        <taxon>Aliiroseovarius</taxon>
    </lineage>
</organism>
<dbReference type="Proteomes" id="UP000244911">
    <property type="component" value="Unassembled WGS sequence"/>
</dbReference>
<feature type="region of interest" description="Disordered" evidence="1">
    <location>
        <begin position="50"/>
        <end position="70"/>
    </location>
</feature>
<accession>A0A2R8ARR1</accession>
<dbReference type="InterPro" id="IPR021308">
    <property type="entry name" value="GfcB"/>
</dbReference>
<keyword evidence="2" id="KW-0732">Signal</keyword>
<evidence type="ECO:0000256" key="1">
    <source>
        <dbReference type="SAM" id="MobiDB-lite"/>
    </source>
</evidence>
<protein>
    <recommendedName>
        <fullName evidence="5">Group 4 capsule polysaccharide lipoprotein gfcB, YjbF</fullName>
    </recommendedName>
</protein>
<keyword evidence="4" id="KW-1185">Reference proteome</keyword>